<keyword evidence="4" id="KW-1185">Reference proteome</keyword>
<reference evidence="3 4" key="1">
    <citation type="submission" date="2018-02" db="EMBL/GenBank/DDBJ databases">
        <title>The genomes of Aspergillus section Nigri reveals drivers in fungal speciation.</title>
        <authorList>
            <consortium name="DOE Joint Genome Institute"/>
            <person name="Vesth T.C."/>
            <person name="Nybo J."/>
            <person name="Theobald S."/>
            <person name="Brandl J."/>
            <person name="Frisvad J.C."/>
            <person name="Nielsen K.F."/>
            <person name="Lyhne E.K."/>
            <person name="Kogle M.E."/>
            <person name="Kuo A."/>
            <person name="Riley R."/>
            <person name="Clum A."/>
            <person name="Nolan M."/>
            <person name="Lipzen A."/>
            <person name="Salamov A."/>
            <person name="Henrissat B."/>
            <person name="Wiebenga A."/>
            <person name="De vries R.P."/>
            <person name="Grigoriev I.V."/>
            <person name="Mortensen U.H."/>
            <person name="Andersen M.R."/>
            <person name="Baker S.E."/>
        </authorList>
    </citation>
    <scope>NUCLEOTIDE SEQUENCE [LARGE SCALE GENOMIC DNA]</scope>
    <source>
        <strain evidence="3 4">CBS 101889</strain>
    </source>
</reference>
<dbReference type="Proteomes" id="UP000248961">
    <property type="component" value="Unassembled WGS sequence"/>
</dbReference>
<gene>
    <name evidence="3" type="ORF">BO97DRAFT_103399</name>
</gene>
<dbReference type="EMBL" id="KZ824289">
    <property type="protein sequence ID" value="RAL11394.1"/>
    <property type="molecule type" value="Genomic_DNA"/>
</dbReference>
<name>A0A395HYR4_ASPHC</name>
<evidence type="ECO:0000313" key="3">
    <source>
        <dbReference type="EMBL" id="RAL11394.1"/>
    </source>
</evidence>
<accession>A0A395HYR4</accession>
<dbReference type="Pfam" id="PF24883">
    <property type="entry name" value="NPHP3_N"/>
    <property type="match status" value="1"/>
</dbReference>
<protein>
    <recommendedName>
        <fullName evidence="2">Nephrocystin 3-like N-terminal domain-containing protein</fullName>
    </recommendedName>
</protein>
<keyword evidence="1" id="KW-0677">Repeat</keyword>
<dbReference type="GeneID" id="37194142"/>
<evidence type="ECO:0000313" key="4">
    <source>
        <dbReference type="Proteomes" id="UP000248961"/>
    </source>
</evidence>
<dbReference type="RefSeq" id="XP_025550548.1">
    <property type="nucleotide sequence ID" value="XM_025689853.1"/>
</dbReference>
<feature type="domain" description="Nephrocystin 3-like N-terminal" evidence="2">
    <location>
        <begin position="188"/>
        <end position="224"/>
    </location>
</feature>
<dbReference type="AlphaFoldDB" id="A0A395HYR4"/>
<dbReference type="OrthoDB" id="1577640at2759"/>
<evidence type="ECO:0000259" key="2">
    <source>
        <dbReference type="Pfam" id="PF24883"/>
    </source>
</evidence>
<proteinExistence type="predicted"/>
<evidence type="ECO:0000256" key="1">
    <source>
        <dbReference type="ARBA" id="ARBA00022737"/>
    </source>
</evidence>
<dbReference type="VEuPathDB" id="FungiDB:BO97DRAFT_103399"/>
<sequence length="224" mass="25479">MIEVHGICLRLTQAVQSLRAAIRSLGGGRESQDSSQKGIMVMSEISDLIHQLKDHIIWAEEKWIVTQPRLHTLDDLLSSLNTTIASLEMSLQSGAVNSRTYKKGILDNTFIPRFEHYKVAFIVAMQPDSCERTATEQNLKSYIRACRELDSSRNTPVLNEHGYHNITRPITSKNVIRLTEMCSRREKGTAQWIFEEERYKDWLFGSFRTLYCVGPAGAGKTFLA</sequence>
<dbReference type="InterPro" id="IPR056884">
    <property type="entry name" value="NPHP3-like_N"/>
</dbReference>
<organism evidence="3 4">
    <name type="scientific">Aspergillus homomorphus (strain CBS 101889)</name>
    <dbReference type="NCBI Taxonomy" id="1450537"/>
    <lineage>
        <taxon>Eukaryota</taxon>
        <taxon>Fungi</taxon>
        <taxon>Dikarya</taxon>
        <taxon>Ascomycota</taxon>
        <taxon>Pezizomycotina</taxon>
        <taxon>Eurotiomycetes</taxon>
        <taxon>Eurotiomycetidae</taxon>
        <taxon>Eurotiales</taxon>
        <taxon>Aspergillaceae</taxon>
        <taxon>Aspergillus</taxon>
        <taxon>Aspergillus subgen. Circumdati</taxon>
    </lineage>
</organism>
<dbReference type="STRING" id="1450537.A0A395HYR4"/>